<dbReference type="EMBL" id="MT141528">
    <property type="protein sequence ID" value="QJA64894.1"/>
    <property type="molecule type" value="Genomic_DNA"/>
</dbReference>
<name>A0A6M3J5C4_9ZZZZ</name>
<dbReference type="AlphaFoldDB" id="A0A6M3J5C4"/>
<accession>A0A6M3J5C4</accession>
<evidence type="ECO:0008006" key="3">
    <source>
        <dbReference type="Google" id="ProtNLM"/>
    </source>
</evidence>
<evidence type="ECO:0000256" key="1">
    <source>
        <dbReference type="SAM" id="MobiDB-lite"/>
    </source>
</evidence>
<protein>
    <recommendedName>
        <fullName evidence="3">Portal protein</fullName>
    </recommendedName>
</protein>
<sequence length="641" mass="71571">MDKKPTKQWIQDQLQSLHTHYSARNMAFNLDDVYYELLFRDQLGLPEEYKEDGVVLPTARDIVDAGTNHVSTVYARFMRPSRGVGKDATDQAEMLRKFDTAMFYRTKMESDISPWRNASKHGCQYGMWCFESLYNPDKLPEEPEQRDGESDMDFQERMDIYNGELYDALPIVVRAVHPQNVYPDPNGEFVIIEESKTLMQAKSEWSNLAIPLTTSGIVQGTGTYHDVTQVTYFDKQYRAIYVNQIPALTAANEDGVIEHDYGHIPYVIGYSGLGSADKSAKPEKQAVGLIRYLRSLLRSESFAYSVYNIILKSHSWPITFVSGPGAAALTTIKMKFGKIYEKPAGVTIEDYVKAPPSDMVMQHMEYTASILAASAAPRSVRGLPEAGVRSGTDRAQIISEARLRYDSILEQMQLTTAKVMSNCTKIAERVVPEDFHIWAKAPDEEIDFRIDRSKIRHHYTTFVEFTPVSPEEEARRHADAMNSVKSGVMSTHTARKRYWSHIDTEAEDIRVEAEKLRNSQPVMEVMAQMVAQELMGEVARLGKIKALQSGQTAQVGVGQPGQAISPQAQGMQGMMAGPGMAQALGAMMRQRQGTYRPAQPGSPEELAAQMAQAGQPSTGGGLRVPGTPIQSPTPYGQVRLR</sequence>
<evidence type="ECO:0000313" key="2">
    <source>
        <dbReference type="EMBL" id="QJA64894.1"/>
    </source>
</evidence>
<gene>
    <name evidence="2" type="ORF">MM415B00458_0045</name>
</gene>
<proteinExistence type="predicted"/>
<feature type="region of interest" description="Disordered" evidence="1">
    <location>
        <begin position="590"/>
        <end position="641"/>
    </location>
</feature>
<reference evidence="2" key="1">
    <citation type="submission" date="2020-03" db="EMBL/GenBank/DDBJ databases">
        <title>The deep terrestrial virosphere.</title>
        <authorList>
            <person name="Holmfeldt K."/>
            <person name="Nilsson E."/>
            <person name="Simone D."/>
            <person name="Lopez-Fernandez M."/>
            <person name="Wu X."/>
            <person name="de Brujin I."/>
            <person name="Lundin D."/>
            <person name="Andersson A."/>
            <person name="Bertilsson S."/>
            <person name="Dopson M."/>
        </authorList>
    </citation>
    <scope>NUCLEOTIDE SEQUENCE</scope>
    <source>
        <strain evidence="2">MM415B00458</strain>
    </source>
</reference>
<organism evidence="2">
    <name type="scientific">viral metagenome</name>
    <dbReference type="NCBI Taxonomy" id="1070528"/>
    <lineage>
        <taxon>unclassified sequences</taxon>
        <taxon>metagenomes</taxon>
        <taxon>organismal metagenomes</taxon>
    </lineage>
</organism>